<protein>
    <submittedName>
        <fullName evidence="2">Uncharacterized protein</fullName>
    </submittedName>
</protein>
<accession>A0A1H8F5X2</accession>
<dbReference type="AlphaFoldDB" id="A0A1H8F5X2"/>
<dbReference type="EMBL" id="FODF01000002">
    <property type="protein sequence ID" value="SEN27251.1"/>
    <property type="molecule type" value="Genomic_DNA"/>
</dbReference>
<keyword evidence="3" id="KW-1185">Reference proteome</keyword>
<keyword evidence="1" id="KW-0472">Membrane</keyword>
<sequence length="105" mass="11552">MSLTGLVVLILLSAFAIYCMLGKNGRGAKNYIIRNTIGVYVMILGLLSIIKSNLGLIQGFYLGIVTLIISILTLFVFKRDYKKCQILNVIGIVVGVAATYFAYIR</sequence>
<feature type="transmembrane region" description="Helical" evidence="1">
    <location>
        <begin position="56"/>
        <end position="77"/>
    </location>
</feature>
<reference evidence="2 3" key="1">
    <citation type="submission" date="2016-10" db="EMBL/GenBank/DDBJ databases">
        <authorList>
            <person name="de Groot N.N."/>
        </authorList>
    </citation>
    <scope>NUCLEOTIDE SEQUENCE [LARGE SCALE GENOMIC DNA]</scope>
    <source>
        <strain evidence="2 3">Calf135</strain>
    </source>
</reference>
<evidence type="ECO:0000313" key="3">
    <source>
        <dbReference type="Proteomes" id="UP000199512"/>
    </source>
</evidence>
<dbReference type="STRING" id="215200.SAMN05216454_10211"/>
<name>A0A1H8F5X2_9FIRM</name>
<evidence type="ECO:0000313" key="2">
    <source>
        <dbReference type="EMBL" id="SEN27251.1"/>
    </source>
</evidence>
<keyword evidence="1" id="KW-0812">Transmembrane</keyword>
<dbReference type="RefSeq" id="WP_091973768.1">
    <property type="nucleotide sequence ID" value="NZ_CAUWDX010000058.1"/>
</dbReference>
<feature type="transmembrane region" description="Helical" evidence="1">
    <location>
        <begin position="6"/>
        <end position="24"/>
    </location>
</feature>
<feature type="transmembrane region" description="Helical" evidence="1">
    <location>
        <begin position="31"/>
        <end position="50"/>
    </location>
</feature>
<keyword evidence="1" id="KW-1133">Transmembrane helix</keyword>
<dbReference type="Proteomes" id="UP000199512">
    <property type="component" value="Unassembled WGS sequence"/>
</dbReference>
<dbReference type="OrthoDB" id="1752866at2"/>
<proteinExistence type="predicted"/>
<gene>
    <name evidence="2" type="ORF">SAMN05216454_10211</name>
</gene>
<organism evidence="2 3">
    <name type="scientific">Peptostreptococcus russellii</name>
    <dbReference type="NCBI Taxonomy" id="215200"/>
    <lineage>
        <taxon>Bacteria</taxon>
        <taxon>Bacillati</taxon>
        <taxon>Bacillota</taxon>
        <taxon>Clostridia</taxon>
        <taxon>Peptostreptococcales</taxon>
        <taxon>Peptostreptococcaceae</taxon>
        <taxon>Peptostreptococcus</taxon>
    </lineage>
</organism>
<feature type="transmembrane region" description="Helical" evidence="1">
    <location>
        <begin position="86"/>
        <end position="104"/>
    </location>
</feature>
<evidence type="ECO:0000256" key="1">
    <source>
        <dbReference type="SAM" id="Phobius"/>
    </source>
</evidence>